<dbReference type="Gene3D" id="3.40.50.880">
    <property type="match status" value="1"/>
</dbReference>
<dbReference type="Pfam" id="PF07722">
    <property type="entry name" value="Peptidase_C26"/>
    <property type="match status" value="1"/>
</dbReference>
<keyword evidence="2" id="KW-1185">Reference proteome</keyword>
<dbReference type="InterPro" id="IPR029062">
    <property type="entry name" value="Class_I_gatase-like"/>
</dbReference>
<sequence length="268" mass="28872">MDSKGSDLSQDPGLSHGCRRPLIGLPTYYGRSQHGVWDVKAAFLHATYIDAVSRAGGRVALLPPQQAWTVSETAELDGLILTGGEDIDPARYGEGRGPSTGWTNTERDDFESDLYRSARAAGVPLLGICRGAQVINAVHGGTLYQHLPDVQGLDKHEGTRRDEFQHVEVATIPGTTASGVLGGGVQVRCHHHQGIDRLGSDLRVSARATDGGIEAIETTAPTGPMLLAVQWHPEESLDDLRLFQALVDAAAHRQQRSTHEPTNIKERA</sequence>
<name>A0A7Z0A9T9_9MICO</name>
<dbReference type="GO" id="GO:0006598">
    <property type="term" value="P:polyamine catabolic process"/>
    <property type="evidence" value="ECO:0007669"/>
    <property type="project" value="TreeGrafter"/>
</dbReference>
<evidence type="ECO:0000313" key="2">
    <source>
        <dbReference type="Proteomes" id="UP000539111"/>
    </source>
</evidence>
<dbReference type="Proteomes" id="UP000539111">
    <property type="component" value="Unassembled WGS sequence"/>
</dbReference>
<dbReference type="RefSeq" id="WP_237248933.1">
    <property type="nucleotide sequence ID" value="NZ_JACBZP010000001.1"/>
</dbReference>
<dbReference type="CDD" id="cd01745">
    <property type="entry name" value="GATase1_2"/>
    <property type="match status" value="1"/>
</dbReference>
<keyword evidence="1" id="KW-0315">Glutamine amidotransferase</keyword>
<dbReference type="AlphaFoldDB" id="A0A7Z0A9T9"/>
<evidence type="ECO:0000313" key="1">
    <source>
        <dbReference type="EMBL" id="NYI66992.1"/>
    </source>
</evidence>
<organism evidence="1 2">
    <name type="scientific">Spelaeicoccus albus</name>
    <dbReference type="NCBI Taxonomy" id="1280376"/>
    <lineage>
        <taxon>Bacteria</taxon>
        <taxon>Bacillati</taxon>
        <taxon>Actinomycetota</taxon>
        <taxon>Actinomycetes</taxon>
        <taxon>Micrococcales</taxon>
        <taxon>Brevibacteriaceae</taxon>
        <taxon>Spelaeicoccus</taxon>
    </lineage>
</organism>
<comment type="caution">
    <text evidence="1">The sequence shown here is derived from an EMBL/GenBank/DDBJ whole genome shotgun (WGS) entry which is preliminary data.</text>
</comment>
<dbReference type="PROSITE" id="PS51273">
    <property type="entry name" value="GATASE_TYPE_1"/>
    <property type="match status" value="1"/>
</dbReference>
<dbReference type="PANTHER" id="PTHR43235">
    <property type="entry name" value="GLUTAMINE AMIDOTRANSFERASE PB2B2.05-RELATED"/>
    <property type="match status" value="1"/>
</dbReference>
<proteinExistence type="predicted"/>
<dbReference type="InterPro" id="IPR044668">
    <property type="entry name" value="PuuD-like"/>
</dbReference>
<reference evidence="1 2" key="1">
    <citation type="submission" date="2020-07" db="EMBL/GenBank/DDBJ databases">
        <title>Sequencing the genomes of 1000 actinobacteria strains.</title>
        <authorList>
            <person name="Klenk H.-P."/>
        </authorList>
    </citation>
    <scope>NUCLEOTIDE SEQUENCE [LARGE SCALE GENOMIC DNA]</scope>
    <source>
        <strain evidence="1 2">DSM 26341</strain>
    </source>
</reference>
<protein>
    <submittedName>
        <fullName evidence="1">Putative glutamine amidotransferase</fullName>
    </submittedName>
</protein>
<dbReference type="SUPFAM" id="SSF52317">
    <property type="entry name" value="Class I glutamine amidotransferase-like"/>
    <property type="match status" value="1"/>
</dbReference>
<dbReference type="InterPro" id="IPR011697">
    <property type="entry name" value="Peptidase_C26"/>
</dbReference>
<keyword evidence="1" id="KW-0808">Transferase</keyword>
<dbReference type="GO" id="GO:0033969">
    <property type="term" value="F:gamma-glutamyl-gamma-aminobutyrate hydrolase activity"/>
    <property type="evidence" value="ECO:0007669"/>
    <property type="project" value="TreeGrafter"/>
</dbReference>
<dbReference type="PANTHER" id="PTHR43235:SF1">
    <property type="entry name" value="GLUTAMINE AMIDOTRANSFERASE PB2B2.05-RELATED"/>
    <property type="match status" value="1"/>
</dbReference>
<dbReference type="GO" id="GO:0005829">
    <property type="term" value="C:cytosol"/>
    <property type="evidence" value="ECO:0007669"/>
    <property type="project" value="TreeGrafter"/>
</dbReference>
<dbReference type="GO" id="GO:0016740">
    <property type="term" value="F:transferase activity"/>
    <property type="evidence" value="ECO:0007669"/>
    <property type="project" value="UniProtKB-KW"/>
</dbReference>
<accession>A0A7Z0A9T9</accession>
<gene>
    <name evidence="1" type="ORF">BJY26_001298</name>
</gene>
<dbReference type="EMBL" id="JACBZP010000001">
    <property type="protein sequence ID" value="NYI66992.1"/>
    <property type="molecule type" value="Genomic_DNA"/>
</dbReference>